<dbReference type="PANTHER" id="PTHR19918:SF1">
    <property type="entry name" value="FIZZY-RELATED PROTEIN HOMOLOG"/>
    <property type="match status" value="1"/>
</dbReference>
<dbReference type="EMBL" id="JBBWWQ010000011">
    <property type="protein sequence ID" value="KAK8936201.1"/>
    <property type="molecule type" value="Genomic_DNA"/>
</dbReference>
<keyword evidence="3" id="KW-0131">Cell cycle</keyword>
<dbReference type="InterPro" id="IPR001680">
    <property type="entry name" value="WD40_rpt"/>
</dbReference>
<dbReference type="Gene3D" id="2.130.10.10">
    <property type="entry name" value="YVTN repeat-like/Quinoprotein amine dehydrogenase"/>
    <property type="match status" value="1"/>
</dbReference>
<evidence type="ECO:0000256" key="3">
    <source>
        <dbReference type="ARBA" id="ARBA00023306"/>
    </source>
</evidence>
<protein>
    <submittedName>
        <fullName evidence="4">Protein FIZZY-RELATED 2</fullName>
    </submittedName>
</protein>
<dbReference type="PANTHER" id="PTHR19918">
    <property type="entry name" value="CELL DIVISION CYCLE 20 CDC20 FIZZY -RELATED"/>
    <property type="match status" value="1"/>
</dbReference>
<dbReference type="Proteomes" id="UP001418222">
    <property type="component" value="Unassembled WGS sequence"/>
</dbReference>
<evidence type="ECO:0000256" key="2">
    <source>
        <dbReference type="ARBA" id="ARBA00022737"/>
    </source>
</evidence>
<evidence type="ECO:0000256" key="1">
    <source>
        <dbReference type="ARBA" id="ARBA00022574"/>
    </source>
</evidence>
<dbReference type="SUPFAM" id="SSF50978">
    <property type="entry name" value="WD40 repeat-like"/>
    <property type="match status" value="1"/>
</dbReference>
<dbReference type="GO" id="GO:1990757">
    <property type="term" value="F:ubiquitin ligase activator activity"/>
    <property type="evidence" value="ECO:0007669"/>
    <property type="project" value="TreeGrafter"/>
</dbReference>
<accession>A0AAP0BDD1</accession>
<dbReference type="GO" id="GO:0031145">
    <property type="term" value="P:anaphase-promoting complex-dependent catabolic process"/>
    <property type="evidence" value="ECO:0007669"/>
    <property type="project" value="TreeGrafter"/>
</dbReference>
<dbReference type="InterPro" id="IPR033010">
    <property type="entry name" value="Cdc20/Fizzy"/>
</dbReference>
<dbReference type="AlphaFoldDB" id="A0AAP0BDD1"/>
<dbReference type="GO" id="GO:0005680">
    <property type="term" value="C:anaphase-promoting complex"/>
    <property type="evidence" value="ECO:0007669"/>
    <property type="project" value="TreeGrafter"/>
</dbReference>
<evidence type="ECO:0000313" key="4">
    <source>
        <dbReference type="EMBL" id="KAK8936201.1"/>
    </source>
</evidence>
<evidence type="ECO:0000313" key="5">
    <source>
        <dbReference type="Proteomes" id="UP001418222"/>
    </source>
</evidence>
<keyword evidence="5" id="KW-1185">Reference proteome</keyword>
<name>A0AAP0BDD1_9ASPA</name>
<dbReference type="GO" id="GO:0010997">
    <property type="term" value="F:anaphase-promoting complex binding"/>
    <property type="evidence" value="ECO:0007669"/>
    <property type="project" value="InterPro"/>
</dbReference>
<dbReference type="InterPro" id="IPR036322">
    <property type="entry name" value="WD40_repeat_dom_sf"/>
</dbReference>
<gene>
    <name evidence="4" type="primary">FZR2</name>
    <name evidence="4" type="ORF">KSP39_PZI013099</name>
</gene>
<proteinExistence type="predicted"/>
<sequence>MVAVGLGNCVYLWNACSSKVTKLCDLGVEDGVCSVGWARQETHLAIGKARGKCRIWDASRCKKIRIMEGHRMRVGALAWSSSCLSSGNRDKSIFQCDICVQEDYVSNLTGHKSEVCGLKCSYDNRQLASGGSDNRVSPITLLLFGEVHILIIH</sequence>
<reference evidence="4 5" key="1">
    <citation type="journal article" date="2022" name="Nat. Plants">
        <title>Genomes of leafy and leafless Platanthera orchids illuminate the evolution of mycoheterotrophy.</title>
        <authorList>
            <person name="Li M.H."/>
            <person name="Liu K.W."/>
            <person name="Li Z."/>
            <person name="Lu H.C."/>
            <person name="Ye Q.L."/>
            <person name="Zhang D."/>
            <person name="Wang J.Y."/>
            <person name="Li Y.F."/>
            <person name="Zhong Z.M."/>
            <person name="Liu X."/>
            <person name="Yu X."/>
            <person name="Liu D.K."/>
            <person name="Tu X.D."/>
            <person name="Liu B."/>
            <person name="Hao Y."/>
            <person name="Liao X.Y."/>
            <person name="Jiang Y.T."/>
            <person name="Sun W.H."/>
            <person name="Chen J."/>
            <person name="Chen Y.Q."/>
            <person name="Ai Y."/>
            <person name="Zhai J.W."/>
            <person name="Wu S.S."/>
            <person name="Zhou Z."/>
            <person name="Hsiao Y.Y."/>
            <person name="Wu W.L."/>
            <person name="Chen Y.Y."/>
            <person name="Lin Y.F."/>
            <person name="Hsu J.L."/>
            <person name="Li C.Y."/>
            <person name="Wang Z.W."/>
            <person name="Zhao X."/>
            <person name="Zhong W.Y."/>
            <person name="Ma X.K."/>
            <person name="Ma L."/>
            <person name="Huang J."/>
            <person name="Chen G.Z."/>
            <person name="Huang M.Z."/>
            <person name="Huang L."/>
            <person name="Peng D.H."/>
            <person name="Luo Y.B."/>
            <person name="Zou S.Q."/>
            <person name="Chen S.P."/>
            <person name="Lan S."/>
            <person name="Tsai W.C."/>
            <person name="Van de Peer Y."/>
            <person name="Liu Z.J."/>
        </authorList>
    </citation>
    <scope>NUCLEOTIDE SEQUENCE [LARGE SCALE GENOMIC DNA]</scope>
    <source>
        <strain evidence="4">Lor287</strain>
    </source>
</reference>
<dbReference type="InterPro" id="IPR015943">
    <property type="entry name" value="WD40/YVTN_repeat-like_dom_sf"/>
</dbReference>
<organism evidence="4 5">
    <name type="scientific">Platanthera zijinensis</name>
    <dbReference type="NCBI Taxonomy" id="2320716"/>
    <lineage>
        <taxon>Eukaryota</taxon>
        <taxon>Viridiplantae</taxon>
        <taxon>Streptophyta</taxon>
        <taxon>Embryophyta</taxon>
        <taxon>Tracheophyta</taxon>
        <taxon>Spermatophyta</taxon>
        <taxon>Magnoliopsida</taxon>
        <taxon>Liliopsida</taxon>
        <taxon>Asparagales</taxon>
        <taxon>Orchidaceae</taxon>
        <taxon>Orchidoideae</taxon>
        <taxon>Orchideae</taxon>
        <taxon>Orchidinae</taxon>
        <taxon>Platanthera</taxon>
    </lineage>
</organism>
<keyword evidence="1" id="KW-0853">WD repeat</keyword>
<dbReference type="Pfam" id="PF00400">
    <property type="entry name" value="WD40"/>
    <property type="match status" value="1"/>
</dbReference>
<dbReference type="SMART" id="SM00320">
    <property type="entry name" value="WD40"/>
    <property type="match status" value="3"/>
</dbReference>
<comment type="caution">
    <text evidence="4">The sequence shown here is derived from an EMBL/GenBank/DDBJ whole genome shotgun (WGS) entry which is preliminary data.</text>
</comment>
<keyword evidence="2" id="KW-0677">Repeat</keyword>
<dbReference type="GO" id="GO:1905786">
    <property type="term" value="P:positive regulation of anaphase-promoting complex-dependent catabolic process"/>
    <property type="evidence" value="ECO:0007669"/>
    <property type="project" value="TreeGrafter"/>
</dbReference>